<organism evidence="1 2">
    <name type="scientific">Boeremia exigua</name>
    <dbReference type="NCBI Taxonomy" id="749465"/>
    <lineage>
        <taxon>Eukaryota</taxon>
        <taxon>Fungi</taxon>
        <taxon>Dikarya</taxon>
        <taxon>Ascomycota</taxon>
        <taxon>Pezizomycotina</taxon>
        <taxon>Dothideomycetes</taxon>
        <taxon>Pleosporomycetidae</taxon>
        <taxon>Pleosporales</taxon>
        <taxon>Pleosporineae</taxon>
        <taxon>Didymellaceae</taxon>
        <taxon>Boeremia</taxon>
    </lineage>
</organism>
<sequence>MTQLQHSPLSSHSTPKTSDPTTNTDLVYNGHQAHQTISEVTLSSDSALITQYGATSHESTAATVPPSPVSTGECTGNVTVNGPLGTPGSHLSTSSSPLWPTLTESFPIFSTGDVAIHTYQTAVTKKWHLHSSALARHSTWFAQSLQEHQASATSRRETPHFAYAIKLRDGHIRLTSETAKDDRSEVSKTSEGSFLSEVSIKVEDDGKDEAIINIFDQILGAFYSIPPQITSTNVKRATMEAEQLVKVANDLGCTHLISSHVGNALLQHRQILYKAILADPARYLLLAIALKNDFIYTESLIHIIGAYPWWPWPTSHKLLSEDTRLLIAKKSQELETEVLEAERALLLLTITRGPRKEPFRCDASSEFDTWFVVQLFRDTLTNVLRQHDVSKPSLKRGSLFRKIKTGGSQYMVYEEVRQMMQRVMPSAVNTLDEDLRILKEFASSIVEDLARNELSLDVRDHQVGWLTCVKIQTEDIPWRAEAKKGV</sequence>
<evidence type="ECO:0000313" key="1">
    <source>
        <dbReference type="EMBL" id="KAJ8110556.1"/>
    </source>
</evidence>
<gene>
    <name evidence="1" type="ORF">OPT61_g6638</name>
</gene>
<comment type="caution">
    <text evidence="1">The sequence shown here is derived from an EMBL/GenBank/DDBJ whole genome shotgun (WGS) entry which is preliminary data.</text>
</comment>
<keyword evidence="2" id="KW-1185">Reference proteome</keyword>
<name>A0ACC2I595_9PLEO</name>
<dbReference type="EMBL" id="JAPHNI010000488">
    <property type="protein sequence ID" value="KAJ8110556.1"/>
    <property type="molecule type" value="Genomic_DNA"/>
</dbReference>
<protein>
    <submittedName>
        <fullName evidence="1">Uncharacterized protein</fullName>
    </submittedName>
</protein>
<evidence type="ECO:0000313" key="2">
    <source>
        <dbReference type="Proteomes" id="UP001153331"/>
    </source>
</evidence>
<proteinExistence type="predicted"/>
<accession>A0ACC2I595</accession>
<reference evidence="1" key="1">
    <citation type="submission" date="2022-11" db="EMBL/GenBank/DDBJ databases">
        <title>Genome Sequence of Boeremia exigua.</title>
        <authorList>
            <person name="Buettner E."/>
        </authorList>
    </citation>
    <scope>NUCLEOTIDE SEQUENCE</scope>
    <source>
        <strain evidence="1">CU02</strain>
    </source>
</reference>
<dbReference type="Proteomes" id="UP001153331">
    <property type="component" value="Unassembled WGS sequence"/>
</dbReference>